<dbReference type="InterPro" id="IPR023198">
    <property type="entry name" value="PGP-like_dom2"/>
</dbReference>
<dbReference type="AlphaFoldDB" id="A0A1Y5HXZ1"/>
<accession>A0A1Y5HXZ1</accession>
<feature type="non-terminal residue" evidence="1">
    <location>
        <position position="1"/>
    </location>
</feature>
<feature type="non-terminal residue" evidence="1">
    <location>
        <position position="231"/>
    </location>
</feature>
<gene>
    <name evidence="1" type="ORF">BE221DRAFT_36430</name>
</gene>
<proteinExistence type="predicted"/>
<name>A0A1Y5HXZ1_OSTTA</name>
<evidence type="ECO:0000313" key="1">
    <source>
        <dbReference type="EMBL" id="OUS42050.1"/>
    </source>
</evidence>
<dbReference type="Gene3D" id="3.40.50.1000">
    <property type="entry name" value="HAD superfamily/HAD-like"/>
    <property type="match status" value="1"/>
</dbReference>
<organism evidence="1">
    <name type="scientific">Ostreococcus tauri</name>
    <name type="common">Marine green alga</name>
    <dbReference type="NCBI Taxonomy" id="70448"/>
    <lineage>
        <taxon>Eukaryota</taxon>
        <taxon>Viridiplantae</taxon>
        <taxon>Chlorophyta</taxon>
        <taxon>Mamiellophyceae</taxon>
        <taxon>Mamiellales</taxon>
        <taxon>Bathycoccaceae</taxon>
        <taxon>Ostreococcus</taxon>
    </lineage>
</organism>
<sequence length="231" mass="26397">SPLERWKRLGPGWFGVICELDGTLTTDIDDFHRSAWRELATQENLRTPSEYELRQRHNFKAEQLISQVFNWTYNRVEIIRLCTRKQEILFKQLERSGVVNAIEPGALTLLGVLLSNDIPCVFLSQSTRSEAEHLLKNSSLLNRARVPLITADDVMSGLPDVEGIMLCSSLMDRPFERIIVVGRSLQILEAACELSVHTIMVTGKQKAWELRRADLVVDSLDELCFQNFKNL</sequence>
<dbReference type="PANTHER" id="PTHR47108">
    <property type="entry name" value="5-AMINO-6-(5-PHOSPHO-D-RIBITYLAMINO)URACIL PHOSPHATASE, CHLOROPLASTIC"/>
    <property type="match status" value="1"/>
</dbReference>
<dbReference type="InterPro" id="IPR023214">
    <property type="entry name" value="HAD_sf"/>
</dbReference>
<dbReference type="Gene3D" id="1.10.150.240">
    <property type="entry name" value="Putative phosphatase, domain 2"/>
    <property type="match status" value="1"/>
</dbReference>
<dbReference type="Proteomes" id="UP000195557">
    <property type="component" value="Unassembled WGS sequence"/>
</dbReference>
<reference evidence="1" key="1">
    <citation type="submission" date="2017-04" db="EMBL/GenBank/DDBJ databases">
        <title>Population genomics of picophytoplankton unveils novel chromosome hypervariability.</title>
        <authorList>
            <consortium name="DOE Joint Genome Institute"/>
            <person name="Blanc-Mathieu R."/>
            <person name="Krasovec M."/>
            <person name="Hebrard M."/>
            <person name="Yau S."/>
            <person name="Desgranges E."/>
            <person name="Martin J."/>
            <person name="Schackwitz W."/>
            <person name="Kuo A."/>
            <person name="Salin G."/>
            <person name="Donnadieu C."/>
            <person name="Desdevises Y."/>
            <person name="Sanchez-Ferandin S."/>
            <person name="Moreau H."/>
            <person name="Rivals E."/>
            <person name="Grigoriev I.V."/>
            <person name="Grimsley N."/>
            <person name="Eyre-Walker A."/>
            <person name="Piganeau G."/>
        </authorList>
    </citation>
    <scope>NUCLEOTIDE SEQUENCE [LARGE SCALE GENOMIC DNA]</scope>
    <source>
        <strain evidence="1">RCC 1115</strain>
    </source>
</reference>
<dbReference type="PANTHER" id="PTHR47108:SF1">
    <property type="entry name" value="5-AMINO-6-(5-PHOSPHO-D-RIBITYLAMINO)URACIL PHOSPHATASE, CHLOROPLASTIC"/>
    <property type="match status" value="1"/>
</dbReference>
<dbReference type="InterPro" id="IPR036412">
    <property type="entry name" value="HAD-like_sf"/>
</dbReference>
<dbReference type="EMBL" id="KZ155839">
    <property type="protein sequence ID" value="OUS42050.1"/>
    <property type="molecule type" value="Genomic_DNA"/>
</dbReference>
<dbReference type="SUPFAM" id="SSF56784">
    <property type="entry name" value="HAD-like"/>
    <property type="match status" value="1"/>
</dbReference>
<protein>
    <submittedName>
        <fullName evidence="1">HAD-like domain-containing protein</fullName>
    </submittedName>
</protein>